<proteinExistence type="predicted"/>
<dbReference type="Proteomes" id="UP000233837">
    <property type="component" value="Unassembled WGS sequence"/>
</dbReference>
<protein>
    <submittedName>
        <fullName evidence="1">Uncharacterized protein</fullName>
    </submittedName>
</protein>
<sequence length="219" mass="25034">MRKPNLALGNIIAYVLESKYILQYPAPPNFQPAFYSNNSFHALHSTCLHQRDGEAQQEEEEALTPTRAPQLDQMVERFDQWELCKSINILRTLFTCSTSMTRIWPNLEEAKGVGFSACFRRKRKELGSLPAFRGSKRSWVLYLTWAGIKEVIRLLHLALHEAIAGRSQFCFPLKRHNPSDSISMGPAVEVTNPSWDDNGGHGVIKCESQEVNIIFYIFF</sequence>
<dbReference type="AlphaFoldDB" id="A0A2I0WKD7"/>
<evidence type="ECO:0000313" key="1">
    <source>
        <dbReference type="EMBL" id="PKU76125.1"/>
    </source>
</evidence>
<reference evidence="1 2" key="1">
    <citation type="journal article" date="2016" name="Sci. Rep.">
        <title>The Dendrobium catenatum Lindl. genome sequence provides insights into polysaccharide synthase, floral development and adaptive evolution.</title>
        <authorList>
            <person name="Zhang G.Q."/>
            <person name="Xu Q."/>
            <person name="Bian C."/>
            <person name="Tsai W.C."/>
            <person name="Yeh C.M."/>
            <person name="Liu K.W."/>
            <person name="Yoshida K."/>
            <person name="Zhang L.S."/>
            <person name="Chang S.B."/>
            <person name="Chen F."/>
            <person name="Shi Y."/>
            <person name="Su Y.Y."/>
            <person name="Zhang Y.Q."/>
            <person name="Chen L.J."/>
            <person name="Yin Y."/>
            <person name="Lin M."/>
            <person name="Huang H."/>
            <person name="Deng H."/>
            <person name="Wang Z.W."/>
            <person name="Zhu S.L."/>
            <person name="Zhao X."/>
            <person name="Deng C."/>
            <person name="Niu S.C."/>
            <person name="Huang J."/>
            <person name="Wang M."/>
            <person name="Liu G.H."/>
            <person name="Yang H.J."/>
            <person name="Xiao X.J."/>
            <person name="Hsiao Y.Y."/>
            <person name="Wu W.L."/>
            <person name="Chen Y.Y."/>
            <person name="Mitsuda N."/>
            <person name="Ohme-Takagi M."/>
            <person name="Luo Y.B."/>
            <person name="Van de Peer Y."/>
            <person name="Liu Z.J."/>
        </authorList>
    </citation>
    <scope>NUCLEOTIDE SEQUENCE [LARGE SCALE GENOMIC DNA]</scope>
    <source>
        <tissue evidence="1">The whole plant</tissue>
    </source>
</reference>
<gene>
    <name evidence="1" type="ORF">MA16_Dca019215</name>
</gene>
<accession>A0A2I0WKD7</accession>
<evidence type="ECO:0000313" key="2">
    <source>
        <dbReference type="Proteomes" id="UP000233837"/>
    </source>
</evidence>
<organism evidence="1 2">
    <name type="scientific">Dendrobium catenatum</name>
    <dbReference type="NCBI Taxonomy" id="906689"/>
    <lineage>
        <taxon>Eukaryota</taxon>
        <taxon>Viridiplantae</taxon>
        <taxon>Streptophyta</taxon>
        <taxon>Embryophyta</taxon>
        <taxon>Tracheophyta</taxon>
        <taxon>Spermatophyta</taxon>
        <taxon>Magnoliopsida</taxon>
        <taxon>Liliopsida</taxon>
        <taxon>Asparagales</taxon>
        <taxon>Orchidaceae</taxon>
        <taxon>Epidendroideae</taxon>
        <taxon>Malaxideae</taxon>
        <taxon>Dendrobiinae</taxon>
        <taxon>Dendrobium</taxon>
    </lineage>
</organism>
<reference evidence="1 2" key="2">
    <citation type="journal article" date="2017" name="Nature">
        <title>The Apostasia genome and the evolution of orchids.</title>
        <authorList>
            <person name="Zhang G.Q."/>
            <person name="Liu K.W."/>
            <person name="Li Z."/>
            <person name="Lohaus R."/>
            <person name="Hsiao Y.Y."/>
            <person name="Niu S.C."/>
            <person name="Wang J.Y."/>
            <person name="Lin Y.C."/>
            <person name="Xu Q."/>
            <person name="Chen L.J."/>
            <person name="Yoshida K."/>
            <person name="Fujiwara S."/>
            <person name="Wang Z.W."/>
            <person name="Zhang Y.Q."/>
            <person name="Mitsuda N."/>
            <person name="Wang M."/>
            <person name="Liu G.H."/>
            <person name="Pecoraro L."/>
            <person name="Huang H.X."/>
            <person name="Xiao X.J."/>
            <person name="Lin M."/>
            <person name="Wu X.Y."/>
            <person name="Wu W.L."/>
            <person name="Chen Y.Y."/>
            <person name="Chang S.B."/>
            <person name="Sakamoto S."/>
            <person name="Ohme-Takagi M."/>
            <person name="Yagi M."/>
            <person name="Zeng S.J."/>
            <person name="Shen C.Y."/>
            <person name="Yeh C.M."/>
            <person name="Luo Y.B."/>
            <person name="Tsai W.C."/>
            <person name="Van de Peer Y."/>
            <person name="Liu Z.J."/>
        </authorList>
    </citation>
    <scope>NUCLEOTIDE SEQUENCE [LARGE SCALE GENOMIC DNA]</scope>
    <source>
        <tissue evidence="1">The whole plant</tissue>
    </source>
</reference>
<name>A0A2I0WKD7_9ASPA</name>
<dbReference type="EMBL" id="KZ502558">
    <property type="protein sequence ID" value="PKU76125.1"/>
    <property type="molecule type" value="Genomic_DNA"/>
</dbReference>
<keyword evidence="2" id="KW-1185">Reference proteome</keyword>